<evidence type="ECO:0000256" key="1">
    <source>
        <dbReference type="SAM" id="MobiDB-lite"/>
    </source>
</evidence>
<feature type="region of interest" description="Disordered" evidence="1">
    <location>
        <begin position="107"/>
        <end position="130"/>
    </location>
</feature>
<keyword evidence="4" id="KW-1185">Reference proteome</keyword>
<gene>
    <name evidence="3" type="ORF">NEA10_19085</name>
</gene>
<sequence>MRVSLTILATSALLASITPASLAQVPIESVTQGRGVTISGTVRCIVGNDFILDDGTGEIIVDAGPLRWHRLDLQQGEQVTVLGRPGEHDFDAIQIIRSNGEVLNLRPASGRPPWAGGRRNPNFPNPNPGA</sequence>
<evidence type="ECO:0000313" key="4">
    <source>
        <dbReference type="Proteomes" id="UP001056708"/>
    </source>
</evidence>
<accession>A0ABY5ANW0</accession>
<evidence type="ECO:0000313" key="3">
    <source>
        <dbReference type="EMBL" id="USR90900.1"/>
    </source>
</evidence>
<reference evidence="3" key="1">
    <citation type="submission" date="2022-06" db="EMBL/GenBank/DDBJ databases">
        <title>Genome sequence of Phormidium yuhuli AB48 isolated from an industrial photobioreactor environment.</title>
        <authorList>
            <person name="Qiu Y."/>
            <person name="Noonan A.J.C."/>
            <person name="Dofher K."/>
            <person name="Koch M."/>
            <person name="Kieft B."/>
            <person name="Lin X."/>
            <person name="Ziels R.M."/>
            <person name="Hallam S.J."/>
        </authorList>
    </citation>
    <scope>NUCLEOTIDE SEQUENCE</scope>
    <source>
        <strain evidence="3">AB48</strain>
    </source>
</reference>
<keyword evidence="2" id="KW-0732">Signal</keyword>
<protein>
    <submittedName>
        <fullName evidence="3">DNA-binding protein</fullName>
    </submittedName>
</protein>
<dbReference type="SUPFAM" id="SSF101756">
    <property type="entry name" value="Hypothetical protein YgiW"/>
    <property type="match status" value="1"/>
</dbReference>
<dbReference type="Gene3D" id="2.40.50.200">
    <property type="entry name" value="Bacterial OB-fold"/>
    <property type="match status" value="1"/>
</dbReference>
<feature type="chain" id="PRO_5045936136" evidence="2">
    <location>
        <begin position="24"/>
        <end position="130"/>
    </location>
</feature>
<dbReference type="RefSeq" id="WP_252662924.1">
    <property type="nucleotide sequence ID" value="NZ_CP098611.1"/>
</dbReference>
<proteinExistence type="predicted"/>
<dbReference type="EMBL" id="CP098611">
    <property type="protein sequence ID" value="USR90900.1"/>
    <property type="molecule type" value="Genomic_DNA"/>
</dbReference>
<dbReference type="GO" id="GO:0003677">
    <property type="term" value="F:DNA binding"/>
    <property type="evidence" value="ECO:0007669"/>
    <property type="project" value="UniProtKB-KW"/>
</dbReference>
<keyword evidence="3" id="KW-0238">DNA-binding</keyword>
<name>A0ABY5ANW0_9CYAN</name>
<evidence type="ECO:0000256" key="2">
    <source>
        <dbReference type="SAM" id="SignalP"/>
    </source>
</evidence>
<dbReference type="InterPro" id="IPR036700">
    <property type="entry name" value="BOBF_sf"/>
</dbReference>
<feature type="signal peptide" evidence="2">
    <location>
        <begin position="1"/>
        <end position="23"/>
    </location>
</feature>
<organism evidence="3 4">
    <name type="scientific">Phormidium yuhuli AB48</name>
    <dbReference type="NCBI Taxonomy" id="2940671"/>
    <lineage>
        <taxon>Bacteria</taxon>
        <taxon>Bacillati</taxon>
        <taxon>Cyanobacteriota</taxon>
        <taxon>Cyanophyceae</taxon>
        <taxon>Oscillatoriophycideae</taxon>
        <taxon>Oscillatoriales</taxon>
        <taxon>Oscillatoriaceae</taxon>
        <taxon>Phormidium</taxon>
        <taxon>Phormidium yuhuli</taxon>
    </lineage>
</organism>
<dbReference type="Proteomes" id="UP001056708">
    <property type="component" value="Chromosome"/>
</dbReference>